<feature type="compositionally biased region" description="Polar residues" evidence="1">
    <location>
        <begin position="219"/>
        <end position="232"/>
    </location>
</feature>
<organism evidence="4 5">
    <name type="scientific">Linnemannia elongata AG-77</name>
    <dbReference type="NCBI Taxonomy" id="1314771"/>
    <lineage>
        <taxon>Eukaryota</taxon>
        <taxon>Fungi</taxon>
        <taxon>Fungi incertae sedis</taxon>
        <taxon>Mucoromycota</taxon>
        <taxon>Mortierellomycotina</taxon>
        <taxon>Mortierellomycetes</taxon>
        <taxon>Mortierellales</taxon>
        <taxon>Mortierellaceae</taxon>
        <taxon>Linnemannia</taxon>
    </lineage>
</organism>
<protein>
    <recommendedName>
        <fullName evidence="6">Mid2 domain-containing protein</fullName>
    </recommendedName>
</protein>
<feature type="compositionally biased region" description="Gly residues" evidence="1">
    <location>
        <begin position="248"/>
        <end position="258"/>
    </location>
</feature>
<reference evidence="4 5" key="1">
    <citation type="submission" date="2016-05" db="EMBL/GenBank/DDBJ databases">
        <title>Genome sequencing reveals origins of a unique bacterial endosymbiosis in the earliest lineages of terrestrial Fungi.</title>
        <authorList>
            <consortium name="DOE Joint Genome Institute"/>
            <person name="Uehling J."/>
            <person name="Gryganskyi A."/>
            <person name="Hameed K."/>
            <person name="Tschaplinski T."/>
            <person name="Misztal P."/>
            <person name="Wu S."/>
            <person name="Desiro A."/>
            <person name="Vande Pol N."/>
            <person name="Du Z.-Y."/>
            <person name="Zienkiewicz A."/>
            <person name="Zienkiewicz K."/>
            <person name="Morin E."/>
            <person name="Tisserant E."/>
            <person name="Splivallo R."/>
            <person name="Hainaut M."/>
            <person name="Henrissat B."/>
            <person name="Ohm R."/>
            <person name="Kuo A."/>
            <person name="Yan J."/>
            <person name="Lipzen A."/>
            <person name="Nolan M."/>
            <person name="Labutti K."/>
            <person name="Barry K."/>
            <person name="Goldstein A."/>
            <person name="Labbe J."/>
            <person name="Schadt C."/>
            <person name="Tuskan G."/>
            <person name="Grigoriev I."/>
            <person name="Martin F."/>
            <person name="Vilgalys R."/>
            <person name="Bonito G."/>
        </authorList>
    </citation>
    <scope>NUCLEOTIDE SEQUENCE [LARGE SCALE GENOMIC DNA]</scope>
    <source>
        <strain evidence="4 5">AG-77</strain>
    </source>
</reference>
<dbReference type="CDD" id="cd12087">
    <property type="entry name" value="TM_EGFR-like"/>
    <property type="match status" value="1"/>
</dbReference>
<evidence type="ECO:0000313" key="5">
    <source>
        <dbReference type="Proteomes" id="UP000078512"/>
    </source>
</evidence>
<keyword evidence="5" id="KW-1185">Reference proteome</keyword>
<feature type="transmembrane region" description="Helical" evidence="2">
    <location>
        <begin position="296"/>
        <end position="319"/>
    </location>
</feature>
<evidence type="ECO:0008006" key="6">
    <source>
        <dbReference type="Google" id="ProtNLM"/>
    </source>
</evidence>
<feature type="region of interest" description="Disordered" evidence="1">
    <location>
        <begin position="118"/>
        <end position="145"/>
    </location>
</feature>
<dbReference type="EMBL" id="KV442056">
    <property type="protein sequence ID" value="OAQ27498.1"/>
    <property type="molecule type" value="Genomic_DNA"/>
</dbReference>
<feature type="compositionally biased region" description="Polar residues" evidence="1">
    <location>
        <begin position="122"/>
        <end position="145"/>
    </location>
</feature>
<evidence type="ECO:0000256" key="3">
    <source>
        <dbReference type="SAM" id="SignalP"/>
    </source>
</evidence>
<feature type="chain" id="PRO_5008276185" description="Mid2 domain-containing protein" evidence="3">
    <location>
        <begin position="26"/>
        <end position="502"/>
    </location>
</feature>
<keyword evidence="2" id="KW-0472">Membrane</keyword>
<keyword evidence="2" id="KW-0812">Transmembrane</keyword>
<sequence length="502" mass="52862">MHTRYNLLRVALTGTLSLLSTLTTADLICQSPTSLPTNTLQPGTSLTLKFTNKPASLGSALLSDVSANLICTSTADSVLTLATKLDSGKTTSATLTPAQVASALKACPANSFHVQYEEDSPLSKSTENCQGSFSLQPATKQSQNPNAEKDLAILVPPSISVPLPIPEVPTTITTTTPTTAAASATGSPSTVPTTLTGVEPQPTTIATITTTTGVPPNPSSVTTPAAGTTTLKSHPPASTTTTTRPPKSGGGGGKGSGGNNNNNDDNTPPPSPTSTHPNDLASSDMQQSTGTGPSTATIAGISIGILAGVFVILGAMLVWRKRSQRREDFDLFYGGTLAAASGFPSGSNGTDAGPGASSSAEQPIYGRSAPEEEKYEMNGGAAGPSRNVSLNAPRRSRSHTSNHNKSPMPASAPPPPLMPMHPLPTAAADQDTSYYQQQQDVYYANQQYHQQHQPQHQPQHQDYYASQHQYQQPPQRKPSYRLPRHHPAFEYENEYEHQYGQR</sequence>
<feature type="compositionally biased region" description="Low complexity" evidence="1">
    <location>
        <begin position="203"/>
        <end position="212"/>
    </location>
</feature>
<evidence type="ECO:0000256" key="2">
    <source>
        <dbReference type="SAM" id="Phobius"/>
    </source>
</evidence>
<feature type="compositionally biased region" description="Polar residues" evidence="1">
    <location>
        <begin position="280"/>
        <end position="293"/>
    </location>
</feature>
<feature type="region of interest" description="Disordered" evidence="1">
    <location>
        <begin position="170"/>
        <end position="293"/>
    </location>
</feature>
<feature type="compositionally biased region" description="Low complexity" evidence="1">
    <location>
        <begin position="233"/>
        <end position="247"/>
    </location>
</feature>
<keyword evidence="3" id="KW-0732">Signal</keyword>
<feature type="compositionally biased region" description="Pro residues" evidence="1">
    <location>
        <begin position="410"/>
        <end position="422"/>
    </location>
</feature>
<dbReference type="Proteomes" id="UP000078512">
    <property type="component" value="Unassembled WGS sequence"/>
</dbReference>
<accession>A0A197JRA8</accession>
<evidence type="ECO:0000256" key="1">
    <source>
        <dbReference type="SAM" id="MobiDB-lite"/>
    </source>
</evidence>
<evidence type="ECO:0000313" key="4">
    <source>
        <dbReference type="EMBL" id="OAQ27498.1"/>
    </source>
</evidence>
<feature type="compositionally biased region" description="Low complexity" evidence="1">
    <location>
        <begin position="170"/>
        <end position="194"/>
    </location>
</feature>
<feature type="compositionally biased region" description="Polar residues" evidence="1">
    <location>
        <begin position="344"/>
        <end position="361"/>
    </location>
</feature>
<dbReference type="STRING" id="1314771.A0A197JRA8"/>
<feature type="compositionally biased region" description="Low complexity" evidence="1">
    <location>
        <begin position="423"/>
        <end position="461"/>
    </location>
</feature>
<keyword evidence="2" id="KW-1133">Transmembrane helix</keyword>
<feature type="compositionally biased region" description="Polar residues" evidence="1">
    <location>
        <begin position="464"/>
        <end position="474"/>
    </location>
</feature>
<gene>
    <name evidence="4" type="ORF">K457DRAFT_21055</name>
</gene>
<proteinExistence type="predicted"/>
<feature type="region of interest" description="Disordered" evidence="1">
    <location>
        <begin position="340"/>
        <end position="502"/>
    </location>
</feature>
<dbReference type="AlphaFoldDB" id="A0A197JRA8"/>
<name>A0A197JRA8_9FUNG</name>
<feature type="signal peptide" evidence="3">
    <location>
        <begin position="1"/>
        <end position="25"/>
    </location>
</feature>
<dbReference type="OrthoDB" id="2446787at2759"/>